<feature type="binding site" evidence="10">
    <location>
        <position position="183"/>
    </location>
    <ligand>
        <name>[4Fe-4S] cluster</name>
        <dbReference type="ChEBI" id="CHEBI:49883"/>
        <label>2</label>
    </ligand>
</feature>
<comment type="caution">
    <text evidence="14">The sequence shown here is derived from an EMBL/GenBank/DDBJ whole genome shotgun (WGS) entry which is preliminary data.</text>
</comment>
<evidence type="ECO:0000259" key="13">
    <source>
        <dbReference type="PROSITE" id="PS51656"/>
    </source>
</evidence>
<comment type="similarity">
    <text evidence="10">Belongs to the 4Fe4S bacterial-type ferredoxin family. RnfB subfamily.</text>
</comment>
<dbReference type="EC" id="7.-.-.-" evidence="10"/>
<dbReference type="PROSITE" id="PS00198">
    <property type="entry name" value="4FE4S_FER_1"/>
    <property type="match status" value="1"/>
</dbReference>
<dbReference type="Pfam" id="PF13187">
    <property type="entry name" value="Fer4_9"/>
    <property type="match status" value="1"/>
</dbReference>
<keyword evidence="11" id="KW-1133">Transmembrane helix</keyword>
<dbReference type="STRING" id="1817816.A2Y64_06540"/>
<comment type="subunit">
    <text evidence="10">The complex is composed of six subunits: RnfA, RnfB, RnfC, RnfD, RnfE and RnfG.</text>
</comment>
<keyword evidence="3 10" id="KW-0479">Metal-binding</keyword>
<keyword evidence="2 10" id="KW-0004">4Fe-4S</keyword>
<dbReference type="Gene3D" id="3.30.70.20">
    <property type="match status" value="1"/>
</dbReference>
<name>A0A1F5F6T3_9BACT</name>
<dbReference type="PANTHER" id="PTHR43560:SF1">
    <property type="entry name" value="ION-TRANSLOCATING OXIDOREDUCTASE COMPLEX SUBUNIT B"/>
    <property type="match status" value="1"/>
</dbReference>
<evidence type="ECO:0000256" key="7">
    <source>
        <dbReference type="ARBA" id="ARBA00023004"/>
    </source>
</evidence>
<feature type="transmembrane region" description="Helical" evidence="11">
    <location>
        <begin position="6"/>
        <end position="28"/>
    </location>
</feature>
<feature type="binding site" evidence="10">
    <location>
        <position position="51"/>
    </location>
    <ligand>
        <name>[4Fe-4S] cluster</name>
        <dbReference type="ChEBI" id="CHEBI:49883"/>
        <label>1</label>
    </ligand>
</feature>
<accession>A0A1F5F6T3</accession>
<feature type="binding site" evidence="10">
    <location>
        <position position="179"/>
    </location>
    <ligand>
        <name>[4Fe-4S] cluster</name>
        <dbReference type="ChEBI" id="CHEBI:49883"/>
        <label>3</label>
    </ligand>
</feature>
<evidence type="ECO:0000313" key="15">
    <source>
        <dbReference type="Proteomes" id="UP000177187"/>
    </source>
</evidence>
<evidence type="ECO:0000259" key="12">
    <source>
        <dbReference type="PROSITE" id="PS51379"/>
    </source>
</evidence>
<feature type="domain" description="4Fe-4S" evidence="13">
    <location>
        <begin position="34"/>
        <end position="93"/>
    </location>
</feature>
<dbReference type="Gene3D" id="1.10.15.40">
    <property type="entry name" value="Electron transport complex subunit B, putative Fe-S cluster"/>
    <property type="match status" value="1"/>
</dbReference>
<dbReference type="GO" id="GO:0005886">
    <property type="term" value="C:plasma membrane"/>
    <property type="evidence" value="ECO:0007669"/>
    <property type="project" value="UniProtKB-SubCell"/>
</dbReference>
<reference evidence="14 15" key="1">
    <citation type="journal article" date="2016" name="Nat. Commun.">
        <title>Thousands of microbial genomes shed light on interconnected biogeochemical processes in an aquifer system.</title>
        <authorList>
            <person name="Anantharaman K."/>
            <person name="Brown C.T."/>
            <person name="Hug L.A."/>
            <person name="Sharon I."/>
            <person name="Castelle C.J."/>
            <person name="Probst A.J."/>
            <person name="Thomas B.C."/>
            <person name="Singh A."/>
            <person name="Wilkins M.J."/>
            <person name="Karaoz U."/>
            <person name="Brodie E.L."/>
            <person name="Williams K.H."/>
            <person name="Hubbard S.S."/>
            <person name="Banfield J.F."/>
        </authorList>
    </citation>
    <scope>NUCLEOTIDE SEQUENCE [LARGE SCALE GENOMIC DNA]</scope>
</reference>
<feature type="binding site" evidence="10">
    <location>
        <position position="76"/>
    </location>
    <ligand>
        <name>[4Fe-4S] cluster</name>
        <dbReference type="ChEBI" id="CHEBI:49883"/>
        <label>1</label>
    </ligand>
</feature>
<dbReference type="GO" id="GO:0046872">
    <property type="term" value="F:metal ion binding"/>
    <property type="evidence" value="ECO:0007669"/>
    <property type="project" value="UniProtKB-KW"/>
</dbReference>
<dbReference type="GO" id="GO:0022900">
    <property type="term" value="P:electron transport chain"/>
    <property type="evidence" value="ECO:0007669"/>
    <property type="project" value="UniProtKB-UniRule"/>
</dbReference>
<keyword evidence="1 10" id="KW-0813">Transport</keyword>
<evidence type="ECO:0000256" key="2">
    <source>
        <dbReference type="ARBA" id="ARBA00022485"/>
    </source>
</evidence>
<dbReference type="AlphaFoldDB" id="A0A1F5F6T3"/>
<feature type="binding site" evidence="10">
    <location>
        <position position="139"/>
    </location>
    <ligand>
        <name>[4Fe-4S] cluster</name>
        <dbReference type="ChEBI" id="CHEBI:49883"/>
        <label>2</label>
    </ligand>
</feature>
<evidence type="ECO:0000256" key="5">
    <source>
        <dbReference type="ARBA" id="ARBA00022967"/>
    </source>
</evidence>
<gene>
    <name evidence="10" type="primary">rnfB</name>
    <name evidence="14" type="ORF">A2Y64_06540</name>
</gene>
<comment type="function">
    <text evidence="10">Part of a membrane-bound complex that couples electron transfer with translocation of ions across the membrane.</text>
</comment>
<feature type="binding site" evidence="10">
    <location>
        <position position="54"/>
    </location>
    <ligand>
        <name>[4Fe-4S] cluster</name>
        <dbReference type="ChEBI" id="CHEBI:49883"/>
        <label>1</label>
    </ligand>
</feature>
<feature type="binding site" evidence="10">
    <location>
        <position position="153"/>
    </location>
    <ligand>
        <name>[4Fe-4S] cluster</name>
        <dbReference type="ChEBI" id="CHEBI:49883"/>
        <label>3</label>
    </ligand>
</feature>
<feature type="binding site" evidence="10">
    <location>
        <position position="173"/>
    </location>
    <ligand>
        <name>[4Fe-4S] cluster</name>
        <dbReference type="ChEBI" id="CHEBI:49883"/>
        <label>3</label>
    </ligand>
</feature>
<organism evidence="14 15">
    <name type="scientific">Candidatus Coatesbacteria bacterium RBG_13_66_14</name>
    <dbReference type="NCBI Taxonomy" id="1817816"/>
    <lineage>
        <taxon>Bacteria</taxon>
        <taxon>Candidatus Coatesiibacteriota</taxon>
    </lineage>
</organism>
<protein>
    <recommendedName>
        <fullName evidence="10">Ion-translocating oxidoreductase complex subunit B</fullName>
        <ecNumber evidence="10">7.-.-.-</ecNumber>
    </recommendedName>
    <alternativeName>
        <fullName evidence="10">Rnf electron transport complex subunit B</fullName>
    </alternativeName>
</protein>
<feature type="binding site" evidence="10">
    <location>
        <position position="59"/>
    </location>
    <ligand>
        <name>[4Fe-4S] cluster</name>
        <dbReference type="ChEBI" id="CHEBI:49883"/>
        <label>1</label>
    </ligand>
</feature>
<dbReference type="InterPro" id="IPR017896">
    <property type="entry name" value="4Fe4S_Fe-S-bd"/>
</dbReference>
<dbReference type="NCBIfam" id="TIGR01944">
    <property type="entry name" value="rnfB"/>
    <property type="match status" value="1"/>
</dbReference>
<feature type="binding site" evidence="10">
    <location>
        <position position="143"/>
    </location>
    <ligand>
        <name>[4Fe-4S] cluster</name>
        <dbReference type="ChEBI" id="CHEBI:49883"/>
        <label>2</label>
    </ligand>
</feature>
<keyword evidence="8 10" id="KW-0411">Iron-sulfur</keyword>
<evidence type="ECO:0000256" key="8">
    <source>
        <dbReference type="ARBA" id="ARBA00023014"/>
    </source>
</evidence>
<feature type="binding site" evidence="10">
    <location>
        <position position="149"/>
    </location>
    <ligand>
        <name>[4Fe-4S] cluster</name>
        <dbReference type="ChEBI" id="CHEBI:49883"/>
        <label>2</label>
    </ligand>
</feature>
<evidence type="ECO:0000256" key="6">
    <source>
        <dbReference type="ARBA" id="ARBA00022982"/>
    </source>
</evidence>
<dbReference type="HAMAP" id="MF_00463">
    <property type="entry name" value="RsxB_RnfB"/>
    <property type="match status" value="1"/>
</dbReference>
<comment type="cofactor">
    <cofactor evidence="10">
        <name>[4Fe-4S] cluster</name>
        <dbReference type="ChEBI" id="CHEBI:49883"/>
    </cofactor>
    <text evidence="10">Binds 3 [4Fe-4S] clusters.</text>
</comment>
<keyword evidence="4 10" id="KW-0677">Repeat</keyword>
<dbReference type="GO" id="GO:0051539">
    <property type="term" value="F:4 iron, 4 sulfur cluster binding"/>
    <property type="evidence" value="ECO:0007669"/>
    <property type="project" value="UniProtKB-UniRule"/>
</dbReference>
<keyword evidence="7 10" id="KW-0408">Iron</keyword>
<proteinExistence type="inferred from homology"/>
<keyword evidence="9 10" id="KW-0472">Membrane</keyword>
<dbReference type="EMBL" id="MFAF01000076">
    <property type="protein sequence ID" value="OGD75348.1"/>
    <property type="molecule type" value="Genomic_DNA"/>
</dbReference>
<feature type="domain" description="4Fe-4S ferredoxin-type" evidence="12">
    <location>
        <begin position="164"/>
        <end position="193"/>
    </location>
</feature>
<dbReference type="PANTHER" id="PTHR43560">
    <property type="entry name" value="ION-TRANSLOCATING OXIDOREDUCTASE COMPLEX SUBUNIT B"/>
    <property type="match status" value="1"/>
</dbReference>
<evidence type="ECO:0000256" key="1">
    <source>
        <dbReference type="ARBA" id="ARBA00022448"/>
    </source>
</evidence>
<keyword evidence="11" id="KW-0812">Transmembrane</keyword>
<comment type="caution">
    <text evidence="10">Lacks conserved residue(s) required for the propagation of feature annotation.</text>
</comment>
<evidence type="ECO:0000256" key="11">
    <source>
        <dbReference type="SAM" id="Phobius"/>
    </source>
</evidence>
<evidence type="ECO:0000256" key="10">
    <source>
        <dbReference type="HAMAP-Rule" id="MF_00463"/>
    </source>
</evidence>
<keyword evidence="10" id="KW-1003">Cell membrane</keyword>
<evidence type="ECO:0000256" key="3">
    <source>
        <dbReference type="ARBA" id="ARBA00022723"/>
    </source>
</evidence>
<dbReference type="InterPro" id="IPR017900">
    <property type="entry name" value="4Fe4S_Fe_S_CS"/>
</dbReference>
<feature type="domain" description="4Fe-4S ferredoxin-type" evidence="12">
    <location>
        <begin position="128"/>
        <end position="163"/>
    </location>
</feature>
<keyword evidence="6 10" id="KW-0249">Electron transport</keyword>
<dbReference type="PROSITE" id="PS51379">
    <property type="entry name" value="4FE4S_FER_2"/>
    <property type="match status" value="2"/>
</dbReference>
<evidence type="ECO:0000256" key="9">
    <source>
        <dbReference type="ARBA" id="ARBA00023136"/>
    </source>
</evidence>
<dbReference type="GO" id="GO:0009055">
    <property type="term" value="F:electron transfer activity"/>
    <property type="evidence" value="ECO:0007669"/>
    <property type="project" value="InterPro"/>
</dbReference>
<feature type="region of interest" description="Hydrophobic" evidence="10">
    <location>
        <begin position="1"/>
        <end position="28"/>
    </location>
</feature>
<sequence>MDLTALVYAVICLGALGLGFGFALGVVAKKFGIEVDPKVAEIQDNLPGANCGACGFPGCSGYAEAVATGKAPVTGCTPGGDPVAAIISKIMGVAAEGTRKMMAVVRCQGDHERAVDAYTYYGVPRCSVAAGLDSGHKACTYGCLGFGDCVEACPFDALFMSAAGLPVVVEEKCTACGACVRACPRDIIALIPADESVYLGCVNRGRGKAVKDACRVGCIGCSICAKEKGNPRGGIEMDDALPVLDFDHPGHDFSDALRACPQSSFVRRLPAAVEVQKAS</sequence>
<evidence type="ECO:0000256" key="4">
    <source>
        <dbReference type="ARBA" id="ARBA00022737"/>
    </source>
</evidence>
<dbReference type="PROSITE" id="PS51656">
    <property type="entry name" value="4FE4S"/>
    <property type="match status" value="1"/>
</dbReference>
<comment type="subcellular location">
    <subcellularLocation>
        <location evidence="10">Cell membrane</location>
    </subcellularLocation>
</comment>
<dbReference type="Pfam" id="PF04060">
    <property type="entry name" value="FeS"/>
    <property type="match status" value="1"/>
</dbReference>
<dbReference type="InterPro" id="IPR007202">
    <property type="entry name" value="4Fe-4S_dom"/>
</dbReference>
<dbReference type="SUPFAM" id="SSF54862">
    <property type="entry name" value="4Fe-4S ferredoxins"/>
    <property type="match status" value="1"/>
</dbReference>
<dbReference type="InterPro" id="IPR010207">
    <property type="entry name" value="Elect_transpt_cplx_RnfB/RsxB"/>
</dbReference>
<dbReference type="Proteomes" id="UP000177187">
    <property type="component" value="Unassembled WGS sequence"/>
</dbReference>
<keyword evidence="5 10" id="KW-1278">Translocase</keyword>
<dbReference type="InterPro" id="IPR050395">
    <property type="entry name" value="4Fe4S_Ferredoxin_RnfB"/>
</dbReference>
<evidence type="ECO:0000313" key="14">
    <source>
        <dbReference type="EMBL" id="OGD75348.1"/>
    </source>
</evidence>
<feature type="binding site" evidence="10">
    <location>
        <position position="176"/>
    </location>
    <ligand>
        <name>[4Fe-4S] cluster</name>
        <dbReference type="ChEBI" id="CHEBI:49883"/>
        <label>3</label>
    </ligand>
</feature>